<name>A0A6J5M0V4_9CAUD</name>
<proteinExistence type="predicted"/>
<keyword evidence="1" id="KW-0472">Membrane</keyword>
<evidence type="ECO:0000313" key="2">
    <source>
        <dbReference type="EMBL" id="CAB4138947.1"/>
    </source>
</evidence>
<evidence type="ECO:0000256" key="1">
    <source>
        <dbReference type="SAM" id="Phobius"/>
    </source>
</evidence>
<dbReference type="EMBL" id="LR796362">
    <property type="protein sequence ID" value="CAB4138947.1"/>
    <property type="molecule type" value="Genomic_DNA"/>
</dbReference>
<sequence length="79" mass="8827">MKNQLLDLMTVSVQLILAVVVNGFVFQKGWEWFITPALEVQPISTAQAMGIVMMINAFVKHASTDDRKAAKESNVMDMK</sequence>
<protein>
    <submittedName>
        <fullName evidence="2">Uncharacterized protein</fullName>
    </submittedName>
</protein>
<accession>A0A6J5M0V4</accession>
<reference evidence="2" key="1">
    <citation type="submission" date="2020-04" db="EMBL/GenBank/DDBJ databases">
        <authorList>
            <person name="Chiriac C."/>
            <person name="Salcher M."/>
            <person name="Ghai R."/>
            <person name="Kavagutti S V."/>
        </authorList>
    </citation>
    <scope>NUCLEOTIDE SEQUENCE</scope>
</reference>
<feature type="transmembrane region" description="Helical" evidence="1">
    <location>
        <begin position="5"/>
        <end position="26"/>
    </location>
</feature>
<organism evidence="2">
    <name type="scientific">uncultured Caudovirales phage</name>
    <dbReference type="NCBI Taxonomy" id="2100421"/>
    <lineage>
        <taxon>Viruses</taxon>
        <taxon>Duplodnaviria</taxon>
        <taxon>Heunggongvirae</taxon>
        <taxon>Uroviricota</taxon>
        <taxon>Caudoviricetes</taxon>
        <taxon>Peduoviridae</taxon>
        <taxon>Maltschvirus</taxon>
        <taxon>Maltschvirus maltsch</taxon>
    </lineage>
</organism>
<feature type="transmembrane region" description="Helical" evidence="1">
    <location>
        <begin position="38"/>
        <end position="59"/>
    </location>
</feature>
<keyword evidence="1" id="KW-0812">Transmembrane</keyword>
<gene>
    <name evidence="2" type="ORF">UFOVP350_30</name>
</gene>
<keyword evidence="1" id="KW-1133">Transmembrane helix</keyword>